<sequence length="161" mass="19073">MSASKKTPERIELLRKHAPECGVRELSRIVGVCPSSVFNWCRDEGIQPISQADARRKAIRSDSYRAKMSAMRKEWWKNPEYREAKRESVRRQWADPEMRAKMLTKRKPKQYKPRETRLVVIPQWVPDAFHEDYRRIAKTYGEEKAASHCRALKREMMAVEP</sequence>
<dbReference type="EMBL" id="LR796939">
    <property type="protein sequence ID" value="CAB4176628.1"/>
    <property type="molecule type" value="Genomic_DNA"/>
</dbReference>
<evidence type="ECO:0000313" key="3">
    <source>
        <dbReference type="EMBL" id="CAB4190313.1"/>
    </source>
</evidence>
<accession>A0A6J5Q4Z9</accession>
<organism evidence="2">
    <name type="scientific">uncultured Caudovirales phage</name>
    <dbReference type="NCBI Taxonomy" id="2100421"/>
    <lineage>
        <taxon>Viruses</taxon>
        <taxon>Duplodnaviria</taxon>
        <taxon>Heunggongvirae</taxon>
        <taxon>Uroviricota</taxon>
        <taxon>Caudoviricetes</taxon>
        <taxon>Peduoviridae</taxon>
        <taxon>Maltschvirus</taxon>
        <taxon>Maltschvirus maltsch</taxon>
    </lineage>
</organism>
<proteinExistence type="predicted"/>
<dbReference type="EMBL" id="LR796459">
    <property type="protein sequence ID" value="CAB4145813.1"/>
    <property type="molecule type" value="Genomic_DNA"/>
</dbReference>
<name>A0A6J5Q4Z9_9CAUD</name>
<evidence type="ECO:0000313" key="2">
    <source>
        <dbReference type="EMBL" id="CAB4176628.1"/>
    </source>
</evidence>
<dbReference type="EMBL" id="LR797150">
    <property type="protein sequence ID" value="CAB4190313.1"/>
    <property type="molecule type" value="Genomic_DNA"/>
</dbReference>
<reference evidence="2" key="1">
    <citation type="submission" date="2020-05" db="EMBL/GenBank/DDBJ databases">
        <authorList>
            <person name="Chiriac C."/>
            <person name="Salcher M."/>
            <person name="Ghai R."/>
            <person name="Kavagutti S V."/>
        </authorList>
    </citation>
    <scope>NUCLEOTIDE SEQUENCE</scope>
</reference>
<protein>
    <submittedName>
        <fullName evidence="2">Uncharacterized protein</fullName>
    </submittedName>
</protein>
<evidence type="ECO:0000313" key="1">
    <source>
        <dbReference type="EMBL" id="CAB4145813.1"/>
    </source>
</evidence>
<gene>
    <name evidence="3" type="ORF">UFOVP1204_60</name>
    <name evidence="1" type="ORF">UFOVP473_41</name>
    <name evidence="2" type="ORF">UFOVP983_41</name>
</gene>